<dbReference type="Pfam" id="PF13976">
    <property type="entry name" value="gag_pre-integrs"/>
    <property type="match status" value="1"/>
</dbReference>
<keyword evidence="3" id="KW-0863">Zinc-finger</keyword>
<dbReference type="InterPro" id="IPR036875">
    <property type="entry name" value="Znf_CCHC_sf"/>
</dbReference>
<evidence type="ECO:0000256" key="2">
    <source>
        <dbReference type="ARBA" id="ARBA00022801"/>
    </source>
</evidence>
<dbReference type="SUPFAM" id="SSF57756">
    <property type="entry name" value="Retrovirus zinc finger-like domains"/>
    <property type="match status" value="2"/>
</dbReference>
<dbReference type="SUPFAM" id="SSF53098">
    <property type="entry name" value="Ribonuclease H-like"/>
    <property type="match status" value="1"/>
</dbReference>
<dbReference type="PROSITE" id="PS50994">
    <property type="entry name" value="INTEGRASE"/>
    <property type="match status" value="1"/>
</dbReference>
<feature type="compositionally biased region" description="Basic residues" evidence="4">
    <location>
        <begin position="627"/>
        <end position="640"/>
    </location>
</feature>
<dbReference type="SMART" id="SM00343">
    <property type="entry name" value="ZnF_C2HC"/>
    <property type="match status" value="2"/>
</dbReference>
<dbReference type="GO" id="GO:0008270">
    <property type="term" value="F:zinc ion binding"/>
    <property type="evidence" value="ECO:0007669"/>
    <property type="project" value="UniProtKB-KW"/>
</dbReference>
<evidence type="ECO:0008006" key="8">
    <source>
        <dbReference type="Google" id="ProtNLM"/>
    </source>
</evidence>
<sequence>YKEKKQQIVGASSSTPQVMAIQGGRVQKKPHGKAKGKGKAKGGQYSYPSKTKTPQPQKKERPAKEGQCHHYKEVGHWKRNCLIYLAELKKKKSGQMIASTSSGARKLKCGSLYLYVGNGMRAEVEAIGSFDLHLPNGSIIVLDNRDYPPTITRGVVSVSRLVNKRFSHCFTDYGLSVSMNNIIYFNAITANDVYEIDMRDSTLPIVNSMYSISKKKAKSSLDSFYLWHCRLAHIDKKRITKLQKDGILKSTDNEPYDKFESCISITMTKKHFSHKTEKVNDVIGLIHTDVCGPLRHVSKKSASYFITFTDDYSRYGYVYLLKHKHEQLTHPYTPQHNGVYERRNRTLLNMVRSMMSLTTLPLSFWDYALETAARILNMVPTKKVDKTPYELWHGKVFNLSYLKVWGCEAHVKRHTADKLEQRSFKCIFVGYPKETMGYYFYYPPENKVVVERYAYFLKREFILQKESGRTVELDDEDTIPSENTSKHPIAESLALIIEDDVPVRRSARTPKSPNRLYLPPSAKVVKSKWIYKKKTDMNGVVYINKARLDAKGFTQTYGVDYEETFSPVADIRAIRILIAIAAYYDYEIWQMDVKTAFLNGFLDEEIYMEQPEGFVDYITLLKGGRVQKKPHGKAKGKGKAKGGQYSYPSKTKKPQPQKKERPAKEGQCHHCKEVGHWKRNCPIYLAELKKKNSRQMVASTSS</sequence>
<dbReference type="Pfam" id="PF07727">
    <property type="entry name" value="RVT_2"/>
    <property type="match status" value="1"/>
</dbReference>
<dbReference type="GO" id="GO:0016787">
    <property type="term" value="F:hydrolase activity"/>
    <property type="evidence" value="ECO:0007669"/>
    <property type="project" value="UniProtKB-KW"/>
</dbReference>
<keyword evidence="1" id="KW-0479">Metal-binding</keyword>
<keyword evidence="2" id="KW-0378">Hydrolase</keyword>
<dbReference type="InterPro" id="IPR013103">
    <property type="entry name" value="RVT_2"/>
</dbReference>
<dbReference type="PANTHER" id="PTHR42648:SF27">
    <property type="entry name" value="RNA-DIRECTED DNA POLYMERASE"/>
    <property type="match status" value="1"/>
</dbReference>
<dbReference type="GO" id="GO:0003676">
    <property type="term" value="F:nucleic acid binding"/>
    <property type="evidence" value="ECO:0007669"/>
    <property type="project" value="InterPro"/>
</dbReference>
<feature type="domain" description="Integrase catalytic" evidence="6">
    <location>
        <begin position="331"/>
        <end position="396"/>
    </location>
</feature>
<comment type="caution">
    <text evidence="7">The sequence shown here is derived from an EMBL/GenBank/DDBJ whole genome shotgun (WGS) entry which is preliminary data.</text>
</comment>
<organism evidence="7">
    <name type="scientific">Tanacetum cinerariifolium</name>
    <name type="common">Dalmatian daisy</name>
    <name type="synonym">Chrysanthemum cinerariifolium</name>
    <dbReference type="NCBI Taxonomy" id="118510"/>
    <lineage>
        <taxon>Eukaryota</taxon>
        <taxon>Viridiplantae</taxon>
        <taxon>Streptophyta</taxon>
        <taxon>Embryophyta</taxon>
        <taxon>Tracheophyta</taxon>
        <taxon>Spermatophyta</taxon>
        <taxon>Magnoliopsida</taxon>
        <taxon>eudicotyledons</taxon>
        <taxon>Gunneridae</taxon>
        <taxon>Pentapetalae</taxon>
        <taxon>asterids</taxon>
        <taxon>campanulids</taxon>
        <taxon>Asterales</taxon>
        <taxon>Asteraceae</taxon>
        <taxon>Asteroideae</taxon>
        <taxon>Anthemideae</taxon>
        <taxon>Anthemidinae</taxon>
        <taxon>Tanacetum</taxon>
    </lineage>
</organism>
<name>A0A699IS53_TANCI</name>
<dbReference type="InterPro" id="IPR012337">
    <property type="entry name" value="RNaseH-like_sf"/>
</dbReference>
<feature type="domain" description="CCHC-type" evidence="5">
    <location>
        <begin position="668"/>
        <end position="682"/>
    </location>
</feature>
<dbReference type="Gene3D" id="4.10.60.10">
    <property type="entry name" value="Zinc finger, CCHC-type"/>
    <property type="match status" value="2"/>
</dbReference>
<evidence type="ECO:0000313" key="7">
    <source>
        <dbReference type="EMBL" id="GEZ77322.1"/>
    </source>
</evidence>
<feature type="compositionally biased region" description="Basic residues" evidence="4">
    <location>
        <begin position="26"/>
        <end position="40"/>
    </location>
</feature>
<dbReference type="InterPro" id="IPR001878">
    <property type="entry name" value="Znf_CCHC"/>
</dbReference>
<evidence type="ECO:0000256" key="1">
    <source>
        <dbReference type="ARBA" id="ARBA00022723"/>
    </source>
</evidence>
<protein>
    <recommendedName>
        <fullName evidence="8">Retrotransposon protein, putative, Ty1-copia subclass</fullName>
    </recommendedName>
</protein>
<dbReference type="InterPro" id="IPR057670">
    <property type="entry name" value="SH3_retrovirus"/>
</dbReference>
<dbReference type="Pfam" id="PF25597">
    <property type="entry name" value="SH3_retrovirus"/>
    <property type="match status" value="1"/>
</dbReference>
<feature type="compositionally biased region" description="Basic and acidic residues" evidence="4">
    <location>
        <begin position="57"/>
        <end position="68"/>
    </location>
</feature>
<evidence type="ECO:0000259" key="5">
    <source>
        <dbReference type="PROSITE" id="PS50158"/>
    </source>
</evidence>
<feature type="non-terminal residue" evidence="7">
    <location>
        <position position="1"/>
    </location>
</feature>
<accession>A0A699IS53</accession>
<feature type="non-terminal residue" evidence="7">
    <location>
        <position position="702"/>
    </location>
</feature>
<dbReference type="InterPro" id="IPR001584">
    <property type="entry name" value="Integrase_cat-core"/>
</dbReference>
<feature type="region of interest" description="Disordered" evidence="4">
    <location>
        <begin position="1"/>
        <end position="68"/>
    </location>
</feature>
<keyword evidence="3" id="KW-0862">Zinc</keyword>
<dbReference type="GO" id="GO:0015074">
    <property type="term" value="P:DNA integration"/>
    <property type="evidence" value="ECO:0007669"/>
    <property type="project" value="InterPro"/>
</dbReference>
<gene>
    <name evidence="7" type="ORF">Tci_549295</name>
</gene>
<feature type="compositionally biased region" description="Basic and acidic residues" evidence="4">
    <location>
        <begin position="657"/>
        <end position="669"/>
    </location>
</feature>
<proteinExistence type="predicted"/>
<reference evidence="7" key="1">
    <citation type="journal article" date="2019" name="Sci. Rep.">
        <title>Draft genome of Tanacetum cinerariifolium, the natural source of mosquito coil.</title>
        <authorList>
            <person name="Yamashiro T."/>
            <person name="Shiraishi A."/>
            <person name="Satake H."/>
            <person name="Nakayama K."/>
        </authorList>
    </citation>
    <scope>NUCLEOTIDE SEQUENCE</scope>
</reference>
<dbReference type="EMBL" id="BKCJ010321684">
    <property type="protein sequence ID" value="GEZ77322.1"/>
    <property type="molecule type" value="Genomic_DNA"/>
</dbReference>
<evidence type="ECO:0000256" key="3">
    <source>
        <dbReference type="PROSITE-ProRule" id="PRU00047"/>
    </source>
</evidence>
<dbReference type="PROSITE" id="PS50158">
    <property type="entry name" value="ZF_CCHC"/>
    <property type="match status" value="1"/>
</dbReference>
<dbReference type="AlphaFoldDB" id="A0A699IS53"/>
<dbReference type="InterPro" id="IPR039537">
    <property type="entry name" value="Retrotran_Ty1/copia-like"/>
</dbReference>
<dbReference type="Pfam" id="PF00098">
    <property type="entry name" value="zf-CCHC"/>
    <property type="match status" value="1"/>
</dbReference>
<evidence type="ECO:0000256" key="4">
    <source>
        <dbReference type="SAM" id="MobiDB-lite"/>
    </source>
</evidence>
<dbReference type="InterPro" id="IPR025724">
    <property type="entry name" value="GAG-pre-integrase_dom"/>
</dbReference>
<dbReference type="PANTHER" id="PTHR42648">
    <property type="entry name" value="TRANSPOSASE, PUTATIVE-RELATED"/>
    <property type="match status" value="1"/>
</dbReference>
<dbReference type="Gene3D" id="3.30.420.10">
    <property type="entry name" value="Ribonuclease H-like superfamily/Ribonuclease H"/>
    <property type="match status" value="2"/>
</dbReference>
<feature type="region of interest" description="Disordered" evidence="4">
    <location>
        <begin position="627"/>
        <end position="669"/>
    </location>
</feature>
<evidence type="ECO:0000259" key="6">
    <source>
        <dbReference type="PROSITE" id="PS50994"/>
    </source>
</evidence>
<dbReference type="InterPro" id="IPR036397">
    <property type="entry name" value="RNaseH_sf"/>
</dbReference>